<keyword evidence="2" id="KW-0946">Virion</keyword>
<dbReference type="SUPFAM" id="SSF51126">
    <property type="entry name" value="Pectin lyase-like"/>
    <property type="match status" value="1"/>
</dbReference>
<comment type="subcellular location">
    <subcellularLocation>
        <location evidence="1">Virion</location>
    </subcellularLocation>
</comment>
<organism evidence="3">
    <name type="scientific">Siphoviridae sp. ctXQq5</name>
    <dbReference type="NCBI Taxonomy" id="2826368"/>
    <lineage>
        <taxon>Viruses</taxon>
        <taxon>Duplodnaviria</taxon>
        <taxon>Heunggongvirae</taxon>
        <taxon>Uroviricota</taxon>
        <taxon>Caudoviricetes</taxon>
    </lineage>
</organism>
<sequence>MDDLDLIFENIVPWNGEVDTGRDARLKLDRNFARIKNNFEAFADGLFINLGGIPEDEFDNITKPGYYLYAIQAGSGEIKGILVVSKDGFIRQIRYEFNGMYIRSFTDEGWEEWEDQFVLKLRKHIDNDSIYWDGNKRVIKSKGGGGSEIFTITVDADETSGVRGEILPAKVNKVQQGDSLTITIVPKTGFVVQRVNVDKVSQGAITEYTFRNVQEDHTMYVWFQAEVAANPTDWLERSDLPGTYYSSLQAAFDALKADYPEKLTKDITITCVKDGIRFKRDRNLWLAEIINWNKGSMFTLTVDGANKLTLDCASVGGLNFDHVDNIIVKNTAFVNVANYMESSAPEEVSGVNFTGNVESYSRNLYVADCTINGLSPVNKNGLGRYAIIGKYAENMYVNGCRITEFNCIPLKFMDCRIVSLIKSYIDASHSYGLIGHPALCTMSNSQILIAEDNEFTGTSGEYFFYLTNVEHIFFRRNYFHDGNGEGIKIASKVPVKEFVLESNLFVHLLNQPVVTWGYHYVIFECDAEHVSMLGNTAYINSTWWQQWFMKAQNHHIDTFDSYNNIIISAVADSVPMRGVSLGTVGTINSGNNLYQVPLNSSGNPVHGFFGTDDIRGSLSSMQEKGIEIGSNLANTGVKLLQVQNGGSSYKLLDVLAGTYPADVSHLPDIDYEYKAKAATGNTVGCYNLAGTIIDETNDAATGYVGVDISENTSFSNEVQYTTYADGLLLVKHNTLNRSKFVKVSAIGTQHSALILGRYGLLQLLPVLDNNGEYVSEELYDINIE</sequence>
<dbReference type="GO" id="GO:0044423">
    <property type="term" value="C:virion component"/>
    <property type="evidence" value="ECO:0007669"/>
    <property type="project" value="UniProtKB-KW"/>
</dbReference>
<dbReference type="CDD" id="cd19958">
    <property type="entry name" value="pyocin_knob"/>
    <property type="match status" value="1"/>
</dbReference>
<evidence type="ECO:0000313" key="3">
    <source>
        <dbReference type="EMBL" id="DAD88168.1"/>
    </source>
</evidence>
<dbReference type="GO" id="GO:0051701">
    <property type="term" value="P:biological process involved in interaction with host"/>
    <property type="evidence" value="ECO:0007669"/>
    <property type="project" value="UniProtKB-ARBA"/>
</dbReference>
<accession>A0A8S5N116</accession>
<evidence type="ECO:0000256" key="1">
    <source>
        <dbReference type="ARBA" id="ARBA00004328"/>
    </source>
</evidence>
<name>A0A8S5N116_9CAUD</name>
<proteinExistence type="predicted"/>
<dbReference type="EMBL" id="BK015037">
    <property type="protein sequence ID" value="DAD88168.1"/>
    <property type="molecule type" value="Genomic_DNA"/>
</dbReference>
<dbReference type="InterPro" id="IPR011050">
    <property type="entry name" value="Pectin_lyase_fold/virulence"/>
</dbReference>
<protein>
    <submittedName>
        <fullName evidence="3">Chondroitinase B</fullName>
    </submittedName>
</protein>
<reference evidence="3" key="1">
    <citation type="journal article" date="2021" name="Proc. Natl. Acad. Sci. U.S.A.">
        <title>A Catalog of Tens of Thousands of Viruses from Human Metagenomes Reveals Hidden Associations with Chronic Diseases.</title>
        <authorList>
            <person name="Tisza M.J."/>
            <person name="Buck C.B."/>
        </authorList>
    </citation>
    <scope>NUCLEOTIDE SEQUENCE</scope>
    <source>
        <strain evidence="3">CtXQq5</strain>
    </source>
</reference>
<dbReference type="GO" id="GO:0019058">
    <property type="term" value="P:viral life cycle"/>
    <property type="evidence" value="ECO:0007669"/>
    <property type="project" value="UniProtKB-ARBA"/>
</dbReference>
<evidence type="ECO:0000256" key="2">
    <source>
        <dbReference type="ARBA" id="ARBA00022844"/>
    </source>
</evidence>